<accession>A0ABZ1YG45</accession>
<sequence>MPLFSEDEINAARRREAERNASLRVTTAAELRNWLASQAEVSHASIHPDAPGTVALELAEGGSLSITVSTDDGPLVPADPEAVAHQELAERISKWLSGETGIAQAWTIPSTTTVGVELVDGDEFTIIVGSRL</sequence>
<dbReference type="RefSeq" id="WP_266477695.1">
    <property type="nucleotide sequence ID" value="NZ_CP109208.1"/>
</dbReference>
<geneLocation type="plasmid" evidence="1">
    <name>unnamed1</name>
</geneLocation>
<proteinExistence type="predicted"/>
<reference evidence="1" key="1">
    <citation type="submission" date="2022-10" db="EMBL/GenBank/DDBJ databases">
        <title>The complete genomes of actinobacterial strains from the NBC collection.</title>
        <authorList>
            <person name="Joergensen T.S."/>
            <person name="Alvarez Arevalo M."/>
            <person name="Sterndorff E.B."/>
            <person name="Faurdal D."/>
            <person name="Vuksanovic O."/>
            <person name="Mourched A.-S."/>
            <person name="Charusanti P."/>
            <person name="Shaw S."/>
            <person name="Blin K."/>
            <person name="Weber T."/>
        </authorList>
    </citation>
    <scope>NUCLEOTIDE SEQUENCE [LARGE SCALE GENOMIC DNA]</scope>
    <source>
        <strain evidence="1">NBC 01686</strain>
        <plasmid evidence="1">unnamed1</plasmid>
    </source>
</reference>
<gene>
    <name evidence="1" type="ORF">OIE82_35790</name>
</gene>
<dbReference type="EMBL" id="CP109208">
    <property type="protein sequence ID" value="WUU58541.1"/>
    <property type="molecule type" value="Genomic_DNA"/>
</dbReference>
<evidence type="ECO:0000313" key="1">
    <source>
        <dbReference type="EMBL" id="WUU58541.1"/>
    </source>
</evidence>
<name>A0ABZ1YG45_9ACTN</name>
<keyword evidence="1" id="KW-0614">Plasmid</keyword>
<organism evidence="1">
    <name type="scientific">Streptomyces althioticus</name>
    <dbReference type="NCBI Taxonomy" id="83380"/>
    <lineage>
        <taxon>Bacteria</taxon>
        <taxon>Bacillati</taxon>
        <taxon>Actinomycetota</taxon>
        <taxon>Actinomycetes</taxon>
        <taxon>Kitasatosporales</taxon>
        <taxon>Streptomycetaceae</taxon>
        <taxon>Streptomyces</taxon>
        <taxon>Streptomyces althioticus group</taxon>
    </lineage>
</organism>
<protein>
    <submittedName>
        <fullName evidence="1">Uncharacterized protein</fullName>
    </submittedName>
</protein>